<dbReference type="SUPFAM" id="SSF53474">
    <property type="entry name" value="alpha/beta-Hydrolases"/>
    <property type="match status" value="1"/>
</dbReference>
<dbReference type="Gene3D" id="3.40.50.1820">
    <property type="entry name" value="alpha/beta hydrolase"/>
    <property type="match status" value="1"/>
</dbReference>
<dbReference type="PANTHER" id="PTHR31591">
    <property type="entry name" value="UPF0613 PROTEIN PB24D3.06C"/>
    <property type="match status" value="1"/>
</dbReference>
<dbReference type="AlphaFoldDB" id="A0A9P4NBB1"/>
<proteinExistence type="predicted"/>
<sequence length="316" mass="34230">MANPGVLHQCTPRLVAFEHVLSASANPTPNTLLWIGGLGDGFLTVKYPKVIARLLPPDWSLVEVLLSSGYKGWGVGSLKRDARELGQCVEYFKASRLDKKVVLMGHSTGCQDVMEYLVGDVADDKPRPSVDGAILQGGLSDREAFGDIAQKQGFKEKFDEIVKLAKEMIDQGREHEIVPRRDNPVSDLLGAPITAYRTFSLLAPGGDDDYFSSDLSDSTLASTFGKIPKETPVMFLLGAGDPYVPAYVDKEQLIGRFTRAIRDGGGVVDDINGGVVPEAQHNLNDNTEEVREMLARRVVGFLQAVGTGVTPGTSRL</sequence>
<accession>A0A9P4NBB1</accession>
<organism evidence="1 2">
    <name type="scientific">Lojkania enalia</name>
    <dbReference type="NCBI Taxonomy" id="147567"/>
    <lineage>
        <taxon>Eukaryota</taxon>
        <taxon>Fungi</taxon>
        <taxon>Dikarya</taxon>
        <taxon>Ascomycota</taxon>
        <taxon>Pezizomycotina</taxon>
        <taxon>Dothideomycetes</taxon>
        <taxon>Pleosporomycetidae</taxon>
        <taxon>Pleosporales</taxon>
        <taxon>Pleosporales incertae sedis</taxon>
        <taxon>Lojkania</taxon>
    </lineage>
</organism>
<dbReference type="EMBL" id="ML986581">
    <property type="protein sequence ID" value="KAF2269895.1"/>
    <property type="molecule type" value="Genomic_DNA"/>
</dbReference>
<dbReference type="Proteomes" id="UP000800093">
    <property type="component" value="Unassembled WGS sequence"/>
</dbReference>
<evidence type="ECO:0000313" key="1">
    <source>
        <dbReference type="EMBL" id="KAF2269895.1"/>
    </source>
</evidence>
<dbReference type="InterPro" id="IPR013744">
    <property type="entry name" value="SidJ"/>
</dbReference>
<dbReference type="InterPro" id="IPR029058">
    <property type="entry name" value="AB_hydrolase_fold"/>
</dbReference>
<protein>
    <submittedName>
        <fullName evidence="1">DUF1749-domain-containing protein</fullName>
    </submittedName>
</protein>
<keyword evidence="2" id="KW-1185">Reference proteome</keyword>
<dbReference type="OrthoDB" id="10034502at2759"/>
<gene>
    <name evidence="1" type="ORF">CC78DRAFT_529058</name>
</gene>
<comment type="caution">
    <text evidence="1">The sequence shown here is derived from an EMBL/GenBank/DDBJ whole genome shotgun (WGS) entry which is preliminary data.</text>
</comment>
<dbReference type="PANTHER" id="PTHR31591:SF1">
    <property type="entry name" value="UPF0613 PROTEIN PB24D3.06C"/>
    <property type="match status" value="1"/>
</dbReference>
<evidence type="ECO:0000313" key="2">
    <source>
        <dbReference type="Proteomes" id="UP000800093"/>
    </source>
</evidence>
<dbReference type="Pfam" id="PF08538">
    <property type="entry name" value="DUF1749"/>
    <property type="match status" value="1"/>
</dbReference>
<reference evidence="2" key="1">
    <citation type="journal article" date="2020" name="Stud. Mycol.">
        <title>101 Dothideomycetes genomes: A test case for predicting lifestyles and emergence of pathogens.</title>
        <authorList>
            <person name="Haridas S."/>
            <person name="Albert R."/>
            <person name="Binder M."/>
            <person name="Bloem J."/>
            <person name="LaButti K."/>
            <person name="Salamov A."/>
            <person name="Andreopoulos B."/>
            <person name="Baker S."/>
            <person name="Barry K."/>
            <person name="Bills G."/>
            <person name="Bluhm B."/>
            <person name="Cannon C."/>
            <person name="Castanera R."/>
            <person name="Culley D."/>
            <person name="Daum C."/>
            <person name="Ezra D."/>
            <person name="Gonzalez J."/>
            <person name="Henrissat B."/>
            <person name="Kuo A."/>
            <person name="Liang C."/>
            <person name="Lipzen A."/>
            <person name="Lutzoni F."/>
            <person name="Magnuson J."/>
            <person name="Mondo S."/>
            <person name="Nolan M."/>
            <person name="Ohm R."/>
            <person name="Pangilinan J."/>
            <person name="Park H.-J."/>
            <person name="Ramirez L."/>
            <person name="Alfaro M."/>
            <person name="Sun H."/>
            <person name="Tritt A."/>
            <person name="Yoshinaga Y."/>
            <person name="Zwiers L.-H."/>
            <person name="Turgeon B."/>
            <person name="Goodwin S."/>
            <person name="Spatafora J."/>
            <person name="Crous P."/>
            <person name="Grigoriev I."/>
        </authorList>
    </citation>
    <scope>NUCLEOTIDE SEQUENCE [LARGE SCALE GENOMIC DNA]</scope>
    <source>
        <strain evidence="2">CBS 304.66</strain>
    </source>
</reference>
<name>A0A9P4NBB1_9PLEO</name>